<keyword evidence="3" id="KW-0223">Dioxygenase</keyword>
<dbReference type="Pfam" id="PF00866">
    <property type="entry name" value="Ring_hydroxyl_B"/>
    <property type="match status" value="1"/>
</dbReference>
<keyword evidence="4" id="KW-1185">Reference proteome</keyword>
<proteinExistence type="inferred from homology"/>
<keyword evidence="2" id="KW-0560">Oxidoreductase</keyword>
<dbReference type="InterPro" id="IPR000391">
    <property type="entry name" value="Rng_hydr_dOase-bsu"/>
</dbReference>
<dbReference type="EMBL" id="WSEL01000009">
    <property type="protein sequence ID" value="MVQ31901.1"/>
    <property type="molecule type" value="Genomic_DNA"/>
</dbReference>
<evidence type="ECO:0000313" key="3">
    <source>
        <dbReference type="EMBL" id="MVQ31901.1"/>
    </source>
</evidence>
<comment type="caution">
    <text evidence="3">The sequence shown here is derived from an EMBL/GenBank/DDBJ whole genome shotgun (WGS) entry which is preliminary data.</text>
</comment>
<protein>
    <submittedName>
        <fullName evidence="3">Terephthalate 1,2-dioxygenase</fullName>
    </submittedName>
</protein>
<reference evidence="3 4" key="1">
    <citation type="submission" date="2019-12" db="EMBL/GenBank/DDBJ databases">
        <authorList>
            <person name="Huq M.A."/>
        </authorList>
    </citation>
    <scope>NUCLEOTIDE SEQUENCE [LARGE SCALE GENOMIC DNA]</scope>
    <source>
        <strain evidence="3 4">MAH-25</strain>
    </source>
</reference>
<evidence type="ECO:0000256" key="1">
    <source>
        <dbReference type="ARBA" id="ARBA00009570"/>
    </source>
</evidence>
<dbReference type="AlphaFoldDB" id="A0A6N8IY16"/>
<comment type="similarity">
    <text evidence="1">Belongs to the bacterial ring-hydroxylating dioxygenase beta subunit family.</text>
</comment>
<evidence type="ECO:0000256" key="2">
    <source>
        <dbReference type="ARBA" id="ARBA00023002"/>
    </source>
</evidence>
<organism evidence="3 4">
    <name type="scientific">Ramlibacter pinisoli</name>
    <dbReference type="NCBI Taxonomy" id="2682844"/>
    <lineage>
        <taxon>Bacteria</taxon>
        <taxon>Pseudomonadati</taxon>
        <taxon>Pseudomonadota</taxon>
        <taxon>Betaproteobacteria</taxon>
        <taxon>Burkholderiales</taxon>
        <taxon>Comamonadaceae</taxon>
        <taxon>Ramlibacter</taxon>
    </lineage>
</organism>
<gene>
    <name evidence="3" type="ORF">GON04_20755</name>
</gene>
<dbReference type="RefSeq" id="WP_157399902.1">
    <property type="nucleotide sequence ID" value="NZ_WSEL01000009.1"/>
</dbReference>
<dbReference type="GO" id="GO:0051213">
    <property type="term" value="F:dioxygenase activity"/>
    <property type="evidence" value="ECO:0007669"/>
    <property type="project" value="UniProtKB-KW"/>
</dbReference>
<dbReference type="Proteomes" id="UP000469385">
    <property type="component" value="Unassembled WGS sequence"/>
</dbReference>
<evidence type="ECO:0000313" key="4">
    <source>
        <dbReference type="Proteomes" id="UP000469385"/>
    </source>
</evidence>
<sequence>MIDLLRLCAFNAAYAQAIDNDELERWPSFFAERCLYRITNVENEREGLPAGIVYADSRAMLEDRIAALREANIYERQRYRHLLGIPVVASADAGGAVATTPFLVARIMATGETMVFASGEYRDRFVLAGDQLLLAERVAVCDSTVTDTLLALPL</sequence>
<dbReference type="Gene3D" id="3.10.450.50">
    <property type="match status" value="1"/>
</dbReference>
<dbReference type="SUPFAM" id="SSF54427">
    <property type="entry name" value="NTF2-like"/>
    <property type="match status" value="1"/>
</dbReference>
<dbReference type="InterPro" id="IPR032710">
    <property type="entry name" value="NTF2-like_dom_sf"/>
</dbReference>
<name>A0A6N8IY16_9BURK</name>
<accession>A0A6N8IY16</accession>